<dbReference type="GO" id="GO:0009627">
    <property type="term" value="P:systemic acquired resistance"/>
    <property type="evidence" value="ECO:0007669"/>
    <property type="project" value="InterPro"/>
</dbReference>
<evidence type="ECO:0000313" key="4">
    <source>
        <dbReference type="Proteomes" id="UP001497516"/>
    </source>
</evidence>
<feature type="chain" id="PRO_5043483395" description="Expansin-like EG45 domain-containing protein" evidence="1">
    <location>
        <begin position="35"/>
        <end position="141"/>
    </location>
</feature>
<dbReference type="InterPro" id="IPR009009">
    <property type="entry name" value="RlpA-like_DPBB"/>
</dbReference>
<dbReference type="PANTHER" id="PTHR47295:SF5">
    <property type="entry name" value="EG45-LIKE DOMAIN CONTAINING PROTEIN 2"/>
    <property type="match status" value="1"/>
</dbReference>
<gene>
    <name evidence="3" type="ORF">LTRI10_LOCUS26403</name>
</gene>
<dbReference type="SMART" id="SM00837">
    <property type="entry name" value="DPBB_1"/>
    <property type="match status" value="1"/>
</dbReference>
<feature type="domain" description="Expansin-like EG45" evidence="2">
    <location>
        <begin position="49"/>
        <end position="141"/>
    </location>
</feature>
<dbReference type="EMBL" id="OZ034817">
    <property type="protein sequence ID" value="CAL1385251.1"/>
    <property type="molecule type" value="Genomic_DNA"/>
</dbReference>
<dbReference type="InterPro" id="IPR044206">
    <property type="entry name" value="EGC1/2"/>
</dbReference>
<evidence type="ECO:0000259" key="2">
    <source>
        <dbReference type="PROSITE" id="PS50842"/>
    </source>
</evidence>
<dbReference type="PANTHER" id="PTHR47295">
    <property type="entry name" value="EG45-LIKE DOMAIN CONTAINING PROTEIN 1-RELATED"/>
    <property type="match status" value="1"/>
</dbReference>
<dbReference type="AlphaFoldDB" id="A0AAV2EH23"/>
<evidence type="ECO:0000256" key="1">
    <source>
        <dbReference type="SAM" id="SignalP"/>
    </source>
</evidence>
<dbReference type="Proteomes" id="UP001497516">
    <property type="component" value="Chromosome 4"/>
</dbReference>
<feature type="signal peptide" evidence="1">
    <location>
        <begin position="1"/>
        <end position="34"/>
    </location>
</feature>
<keyword evidence="4" id="KW-1185">Reference proteome</keyword>
<protein>
    <recommendedName>
        <fullName evidence="2">Expansin-like EG45 domain-containing protein</fullName>
    </recommendedName>
</protein>
<dbReference type="InterPro" id="IPR007112">
    <property type="entry name" value="Expansin/allergen_DPBB_dom"/>
</dbReference>
<dbReference type="GO" id="GO:0048046">
    <property type="term" value="C:apoplast"/>
    <property type="evidence" value="ECO:0007669"/>
    <property type="project" value="InterPro"/>
</dbReference>
<proteinExistence type="predicted"/>
<dbReference type="InterPro" id="IPR036908">
    <property type="entry name" value="RlpA-like_sf"/>
</dbReference>
<dbReference type="CDD" id="cd22269">
    <property type="entry name" value="DPBB_EG45-like"/>
    <property type="match status" value="1"/>
</dbReference>
<evidence type="ECO:0000313" key="3">
    <source>
        <dbReference type="EMBL" id="CAL1385251.1"/>
    </source>
</evidence>
<dbReference type="Pfam" id="PF03330">
    <property type="entry name" value="DPBB_1"/>
    <property type="match status" value="1"/>
</dbReference>
<name>A0AAV2EH23_9ROSI</name>
<dbReference type="SUPFAM" id="SSF50685">
    <property type="entry name" value="Barwin-like endoglucanases"/>
    <property type="match status" value="1"/>
</dbReference>
<dbReference type="PROSITE" id="PS50842">
    <property type="entry name" value="EXPANSIN_EG45"/>
    <property type="match status" value="1"/>
</dbReference>
<sequence>MAGTTSMFSNNISFVALLAFCLACSTIFTSPTEATGNDTAAFYDSRDASSACPNGTVTGGRFPAMVPTKVFANGAACGRVYEIRCVGAVNAFPRPCKGTRSVTVTVANQCGGDCDTFTVSADAFDVIAKREAGRVRIAYKR</sequence>
<reference evidence="3 4" key="1">
    <citation type="submission" date="2024-04" db="EMBL/GenBank/DDBJ databases">
        <authorList>
            <person name="Fracassetti M."/>
        </authorList>
    </citation>
    <scope>NUCLEOTIDE SEQUENCE [LARGE SCALE GENOMIC DNA]</scope>
</reference>
<accession>A0AAV2EH23</accession>
<keyword evidence="1" id="KW-0732">Signal</keyword>
<dbReference type="Gene3D" id="2.40.40.10">
    <property type="entry name" value="RlpA-like domain"/>
    <property type="match status" value="1"/>
</dbReference>
<organism evidence="3 4">
    <name type="scientific">Linum trigynum</name>
    <dbReference type="NCBI Taxonomy" id="586398"/>
    <lineage>
        <taxon>Eukaryota</taxon>
        <taxon>Viridiplantae</taxon>
        <taxon>Streptophyta</taxon>
        <taxon>Embryophyta</taxon>
        <taxon>Tracheophyta</taxon>
        <taxon>Spermatophyta</taxon>
        <taxon>Magnoliopsida</taxon>
        <taxon>eudicotyledons</taxon>
        <taxon>Gunneridae</taxon>
        <taxon>Pentapetalae</taxon>
        <taxon>rosids</taxon>
        <taxon>fabids</taxon>
        <taxon>Malpighiales</taxon>
        <taxon>Linaceae</taxon>
        <taxon>Linum</taxon>
    </lineage>
</organism>